<protein>
    <submittedName>
        <fullName evidence="8">Cytochrome P450</fullName>
    </submittedName>
</protein>
<dbReference type="PANTHER" id="PTHR46696">
    <property type="entry name" value="P450, PUTATIVE (EUROFUNG)-RELATED"/>
    <property type="match status" value="1"/>
</dbReference>
<dbReference type="PANTHER" id="PTHR46696:SF1">
    <property type="entry name" value="CYTOCHROME P450 YJIB-RELATED"/>
    <property type="match status" value="1"/>
</dbReference>
<dbReference type="GO" id="GO:0004497">
    <property type="term" value="F:monooxygenase activity"/>
    <property type="evidence" value="ECO:0007669"/>
    <property type="project" value="UniProtKB-KW"/>
</dbReference>
<comment type="similarity">
    <text evidence="1 7">Belongs to the cytochrome P450 family.</text>
</comment>
<name>A0A372JMB6_9ACTN</name>
<dbReference type="GO" id="GO:0005506">
    <property type="term" value="F:iron ion binding"/>
    <property type="evidence" value="ECO:0007669"/>
    <property type="project" value="InterPro"/>
</dbReference>
<organism evidence="8 9">
    <name type="scientific">Actinomadura logoneensis</name>
    <dbReference type="NCBI Taxonomy" id="2293572"/>
    <lineage>
        <taxon>Bacteria</taxon>
        <taxon>Bacillati</taxon>
        <taxon>Actinomycetota</taxon>
        <taxon>Actinomycetes</taxon>
        <taxon>Streptosporangiales</taxon>
        <taxon>Thermomonosporaceae</taxon>
        <taxon>Actinomadura</taxon>
    </lineage>
</organism>
<dbReference type="PROSITE" id="PS00086">
    <property type="entry name" value="CYTOCHROME_P450"/>
    <property type="match status" value="1"/>
</dbReference>
<proteinExistence type="inferred from homology"/>
<evidence type="ECO:0000256" key="5">
    <source>
        <dbReference type="ARBA" id="ARBA00023004"/>
    </source>
</evidence>
<dbReference type="PRINTS" id="PR00359">
    <property type="entry name" value="BP450"/>
</dbReference>
<dbReference type="Proteomes" id="UP000261811">
    <property type="component" value="Unassembled WGS sequence"/>
</dbReference>
<dbReference type="PRINTS" id="PR00385">
    <property type="entry name" value="P450"/>
</dbReference>
<gene>
    <name evidence="8" type="ORF">DZF91_14615</name>
</gene>
<dbReference type="RefSeq" id="WP_117358013.1">
    <property type="nucleotide sequence ID" value="NZ_QURH01000250.1"/>
</dbReference>
<evidence type="ECO:0000313" key="9">
    <source>
        <dbReference type="Proteomes" id="UP000261811"/>
    </source>
</evidence>
<dbReference type="InterPro" id="IPR002397">
    <property type="entry name" value="Cyt_P450_B"/>
</dbReference>
<keyword evidence="2 7" id="KW-0349">Heme</keyword>
<evidence type="ECO:0000256" key="6">
    <source>
        <dbReference type="ARBA" id="ARBA00023033"/>
    </source>
</evidence>
<dbReference type="FunFam" id="1.10.630.10:FF:000018">
    <property type="entry name" value="Cytochrome P450 monooxygenase"/>
    <property type="match status" value="1"/>
</dbReference>
<accession>A0A372JMB6</accession>
<evidence type="ECO:0000313" key="8">
    <source>
        <dbReference type="EMBL" id="RFU40924.1"/>
    </source>
</evidence>
<comment type="caution">
    <text evidence="8">The sequence shown here is derived from an EMBL/GenBank/DDBJ whole genome shotgun (WGS) entry which is preliminary data.</text>
</comment>
<dbReference type="AlphaFoldDB" id="A0A372JMB6"/>
<dbReference type="SUPFAM" id="SSF48264">
    <property type="entry name" value="Cytochrome P450"/>
    <property type="match status" value="1"/>
</dbReference>
<dbReference type="InterPro" id="IPR017972">
    <property type="entry name" value="Cyt_P450_CS"/>
</dbReference>
<keyword evidence="6 7" id="KW-0503">Monooxygenase</keyword>
<dbReference type="OrthoDB" id="4133219at2"/>
<keyword evidence="5 7" id="KW-0408">Iron</keyword>
<dbReference type="GO" id="GO:0020037">
    <property type="term" value="F:heme binding"/>
    <property type="evidence" value="ECO:0007669"/>
    <property type="project" value="InterPro"/>
</dbReference>
<keyword evidence="9" id="KW-1185">Reference proteome</keyword>
<evidence type="ECO:0000256" key="1">
    <source>
        <dbReference type="ARBA" id="ARBA00010617"/>
    </source>
</evidence>
<evidence type="ECO:0000256" key="4">
    <source>
        <dbReference type="ARBA" id="ARBA00023002"/>
    </source>
</evidence>
<dbReference type="Pfam" id="PF00067">
    <property type="entry name" value="p450"/>
    <property type="match status" value="1"/>
</dbReference>
<dbReference type="CDD" id="cd11029">
    <property type="entry name" value="CYP107-like"/>
    <property type="match status" value="1"/>
</dbReference>
<keyword evidence="4 7" id="KW-0560">Oxidoreductase</keyword>
<evidence type="ECO:0000256" key="7">
    <source>
        <dbReference type="RuleBase" id="RU000461"/>
    </source>
</evidence>
<evidence type="ECO:0000256" key="3">
    <source>
        <dbReference type="ARBA" id="ARBA00022723"/>
    </source>
</evidence>
<reference evidence="8 9" key="1">
    <citation type="submission" date="2018-08" db="EMBL/GenBank/DDBJ databases">
        <title>Actinomadura jelena sp. nov., a novel Actinomycete isolated from soil in Chad.</title>
        <authorList>
            <person name="Shi L."/>
        </authorList>
    </citation>
    <scope>NUCLEOTIDE SEQUENCE [LARGE SCALE GENOMIC DNA]</scope>
    <source>
        <strain evidence="8 9">NEAU-G17</strain>
    </source>
</reference>
<keyword evidence="3 7" id="KW-0479">Metal-binding</keyword>
<evidence type="ECO:0000256" key="2">
    <source>
        <dbReference type="ARBA" id="ARBA00022617"/>
    </source>
</evidence>
<dbReference type="InterPro" id="IPR001128">
    <property type="entry name" value="Cyt_P450"/>
</dbReference>
<dbReference type="InterPro" id="IPR036396">
    <property type="entry name" value="Cyt_P450_sf"/>
</dbReference>
<dbReference type="EMBL" id="QURH01000250">
    <property type="protein sequence ID" value="RFU40924.1"/>
    <property type="molecule type" value="Genomic_DNA"/>
</dbReference>
<dbReference type="Gene3D" id="1.10.630.10">
    <property type="entry name" value="Cytochrome P450"/>
    <property type="match status" value="1"/>
</dbReference>
<sequence>MRGSAAEGPFVLDPTGTDVHGDAARIRARGAATRVLLPDGVPAWAVSDPALLRRLLTDSRVSKDAYQHWPPLAGGQVGPRWPLFAWVAVRNMFTAYGDDHRRLRRLVSSAFTVRRTAALRPRIEAVVAALLDEVAEAGAAGPVDLRERFAYPLPIQVICELFGVADEADREEVRRCVDVFFRTTATPEEAAAALPRLREILRGLVAEKRERPGDDLSSGLIAAREGGSRLSEEEMVDTLALFLSAGHETTVNLLDNAIHALLTRPGQLDLVRTGRATWDDVVEETLRAESPVANLPLRFAVEDIELDGGTVLRAGDAIVCCLAAAGRDPGLHGADAAVFDVTRADKEHLAFGYGVHHCLGAPLARLEAAIALPALFARFPGLTLAVDPAELRPLASFISNGHRALPVLVGPAA</sequence>
<dbReference type="GO" id="GO:0016705">
    <property type="term" value="F:oxidoreductase activity, acting on paired donors, with incorporation or reduction of molecular oxygen"/>
    <property type="evidence" value="ECO:0007669"/>
    <property type="project" value="InterPro"/>
</dbReference>